<accession>A0A5Q0BGX2</accession>
<proteinExistence type="predicted"/>
<name>A0A5Q0BGX2_9GAMM</name>
<evidence type="ECO:0000256" key="1">
    <source>
        <dbReference type="SAM" id="Phobius"/>
    </source>
</evidence>
<evidence type="ECO:0000313" key="2">
    <source>
        <dbReference type="EMBL" id="QFY41461.1"/>
    </source>
</evidence>
<dbReference type="EMBL" id="CP044205">
    <property type="protein sequence ID" value="QFY41461.1"/>
    <property type="molecule type" value="Genomic_DNA"/>
</dbReference>
<protein>
    <submittedName>
        <fullName evidence="2">Uncharacterized protein</fullName>
    </submittedName>
</protein>
<dbReference type="InParanoid" id="A0A5Q0BGX2"/>
<dbReference type="KEGG" id="mmob:F6R98_01515"/>
<reference evidence="2 3" key="1">
    <citation type="submission" date="2019-09" db="EMBL/GenBank/DDBJ databases">
        <title>Ecophysiology of the spiral-shaped methanotroph Methylospira mobilis as revealed by the complete genome sequence.</title>
        <authorList>
            <person name="Oshkin I.Y."/>
            <person name="Dedysh S.N."/>
            <person name="Miroshnikov K."/>
            <person name="Danilova O.V."/>
            <person name="Hakobyan A."/>
            <person name="Liesack W."/>
        </authorList>
    </citation>
    <scope>NUCLEOTIDE SEQUENCE [LARGE SCALE GENOMIC DNA]</scope>
    <source>
        <strain evidence="2 3">Shm1</strain>
    </source>
</reference>
<organism evidence="2 3">
    <name type="scientific">Candidatus Methylospira mobilis</name>
    <dbReference type="NCBI Taxonomy" id="1808979"/>
    <lineage>
        <taxon>Bacteria</taxon>
        <taxon>Pseudomonadati</taxon>
        <taxon>Pseudomonadota</taxon>
        <taxon>Gammaproteobacteria</taxon>
        <taxon>Methylococcales</taxon>
        <taxon>Methylococcaceae</taxon>
        <taxon>Candidatus Methylospira</taxon>
    </lineage>
</organism>
<keyword evidence="1" id="KW-0472">Membrane</keyword>
<dbReference type="Proteomes" id="UP000325755">
    <property type="component" value="Chromosome"/>
</dbReference>
<dbReference type="RefSeq" id="WP_153247442.1">
    <property type="nucleotide sequence ID" value="NZ_CP044205.1"/>
</dbReference>
<keyword evidence="3" id="KW-1185">Reference proteome</keyword>
<gene>
    <name evidence="2" type="ORF">F6R98_01515</name>
</gene>
<dbReference type="AlphaFoldDB" id="A0A5Q0BGX2"/>
<evidence type="ECO:0000313" key="3">
    <source>
        <dbReference type="Proteomes" id="UP000325755"/>
    </source>
</evidence>
<sequence>MDAKETIQHYLGRLDYLLDKHFAAHGDDLAARIASIRSLLPDELLTLLQDIDKCATQLILTAGDDSAGLPDFLFRCGLACEQLDNLSQNRAAESIAALQTHVQPPVELDKTELDAIARFVATRDRMLRAVADFTLKALLFLLGLFILAAVIGLV</sequence>
<dbReference type="OrthoDB" id="5574145at2"/>
<keyword evidence="1" id="KW-0812">Transmembrane</keyword>
<keyword evidence="1" id="KW-1133">Transmembrane helix</keyword>
<feature type="transmembrane region" description="Helical" evidence="1">
    <location>
        <begin position="133"/>
        <end position="153"/>
    </location>
</feature>